<feature type="domain" description="Thiamine phosphate synthase/TenI" evidence="3">
    <location>
        <begin position="9"/>
        <end position="176"/>
    </location>
</feature>
<accession>A0ABR9WVW9</accession>
<dbReference type="Gene3D" id="3.20.20.70">
    <property type="entry name" value="Aldolase class I"/>
    <property type="match status" value="1"/>
</dbReference>
<dbReference type="PANTHER" id="PTHR20857:SF15">
    <property type="entry name" value="THIAMINE-PHOSPHATE SYNTHASE"/>
    <property type="match status" value="1"/>
</dbReference>
<sequence>MAEADQPQLYLVTPPEFDLSSFPDKLSSVLDAAEIACMRLSLATRDEDRLLRAADVVRDLAHRYDIALVIDTHVVLAQRLGLDGVHLTDGSRSVRAARKDLGPDAIVGTFCGSSRHDGMVAGEAGADYVAFGPLSGEALGDGTLADFELFEWWSQMIEVPIVAEGGLTPELVAKLAPVTDFISIGEEIWNTEDPAATLKALTDAMR</sequence>
<keyword evidence="5" id="KW-1185">Reference proteome</keyword>
<dbReference type="InterPro" id="IPR022998">
    <property type="entry name" value="ThiamineP_synth_TenI"/>
</dbReference>
<dbReference type="InterPro" id="IPR013785">
    <property type="entry name" value="Aldolase_TIM"/>
</dbReference>
<evidence type="ECO:0000313" key="4">
    <source>
        <dbReference type="EMBL" id="MBE9635433.1"/>
    </source>
</evidence>
<gene>
    <name evidence="4" type="ORF">IQ782_01135</name>
</gene>
<dbReference type="EMBL" id="JADFFK010000001">
    <property type="protein sequence ID" value="MBE9635433.1"/>
    <property type="molecule type" value="Genomic_DNA"/>
</dbReference>
<dbReference type="Pfam" id="PF02581">
    <property type="entry name" value="TMP-TENI"/>
    <property type="match status" value="1"/>
</dbReference>
<dbReference type="PANTHER" id="PTHR20857">
    <property type="entry name" value="THIAMINE-PHOSPHATE PYROPHOSPHORYLASE"/>
    <property type="match status" value="1"/>
</dbReference>
<protein>
    <submittedName>
        <fullName evidence="4">Thiamine phosphate synthase</fullName>
    </submittedName>
</protein>
<evidence type="ECO:0000256" key="2">
    <source>
        <dbReference type="ARBA" id="ARBA00022977"/>
    </source>
</evidence>
<dbReference type="Proteomes" id="UP000607796">
    <property type="component" value="Unassembled WGS sequence"/>
</dbReference>
<evidence type="ECO:0000313" key="5">
    <source>
        <dbReference type="Proteomes" id="UP000607796"/>
    </source>
</evidence>
<comment type="caution">
    <text evidence="4">The sequence shown here is derived from an EMBL/GenBank/DDBJ whole genome shotgun (WGS) entry which is preliminary data.</text>
</comment>
<evidence type="ECO:0000256" key="1">
    <source>
        <dbReference type="ARBA" id="ARBA00004948"/>
    </source>
</evidence>
<reference evidence="4 5" key="1">
    <citation type="journal article" date="2021" name="Int. J. Syst. Evol. Microbiol.">
        <title>Salipiger mangrovisoli sp. nov., isolated from mangrove soil and the proposal for the reclassification of Paraphaeobacter pallidus as Salipiger pallidus comb. nov.</title>
        <authorList>
            <person name="Du J."/>
            <person name="Liu Y."/>
            <person name="Pei T."/>
            <person name="Deng M.R."/>
            <person name="Zhu H."/>
        </authorList>
    </citation>
    <scope>NUCLEOTIDE SEQUENCE [LARGE SCALE GENOMIC DNA]</scope>
    <source>
        <strain evidence="4 5">6D45A</strain>
    </source>
</reference>
<organism evidence="4 5">
    <name type="scientific">Salipiger mangrovisoli</name>
    <dbReference type="NCBI Taxonomy" id="2865933"/>
    <lineage>
        <taxon>Bacteria</taxon>
        <taxon>Pseudomonadati</taxon>
        <taxon>Pseudomonadota</taxon>
        <taxon>Alphaproteobacteria</taxon>
        <taxon>Rhodobacterales</taxon>
        <taxon>Roseobacteraceae</taxon>
        <taxon>Salipiger</taxon>
    </lineage>
</organism>
<keyword evidence="2" id="KW-0784">Thiamine biosynthesis</keyword>
<dbReference type="RefSeq" id="WP_194132768.1">
    <property type="nucleotide sequence ID" value="NZ_JADFFK010000001.1"/>
</dbReference>
<comment type="pathway">
    <text evidence="1">Cofactor biosynthesis; thiamine diphosphate biosynthesis.</text>
</comment>
<dbReference type="InterPro" id="IPR036206">
    <property type="entry name" value="ThiamineP_synth_sf"/>
</dbReference>
<name>A0ABR9WVW9_9RHOB</name>
<dbReference type="CDD" id="cd00564">
    <property type="entry name" value="TMP_TenI"/>
    <property type="match status" value="1"/>
</dbReference>
<proteinExistence type="predicted"/>
<dbReference type="SUPFAM" id="SSF51391">
    <property type="entry name" value="Thiamin phosphate synthase"/>
    <property type="match status" value="1"/>
</dbReference>
<evidence type="ECO:0000259" key="3">
    <source>
        <dbReference type="Pfam" id="PF02581"/>
    </source>
</evidence>